<evidence type="ECO:0000313" key="2">
    <source>
        <dbReference type="Proteomes" id="UP000249661"/>
    </source>
</evidence>
<reference evidence="1" key="1">
    <citation type="submission" date="2018-02" db="EMBL/GenBank/DDBJ databases">
        <title>The genomes of Aspergillus section Nigri reveals drivers in fungal speciation.</title>
        <authorList>
            <consortium name="DOE Joint Genome Institute"/>
            <person name="Vesth T.C."/>
            <person name="Nybo J."/>
            <person name="Theobald S."/>
            <person name="Brandl J."/>
            <person name="Frisvad J.C."/>
            <person name="Nielsen K.F."/>
            <person name="Lyhne E.K."/>
            <person name="Kogle M.E."/>
            <person name="Kuo A."/>
            <person name="Riley R."/>
            <person name="Clum A."/>
            <person name="Nolan M."/>
            <person name="Lipzen A."/>
            <person name="Salamov A."/>
            <person name="Henrissat B."/>
            <person name="Wiebenga A."/>
            <person name="De vries R.P."/>
            <person name="Grigoriev I.V."/>
            <person name="Mortensen U.H."/>
            <person name="Andersen M.R."/>
            <person name="Baker S.E."/>
        </authorList>
    </citation>
    <scope>NUCLEOTIDE SEQUENCE</scope>
    <source>
        <strain evidence="1">CBS 121060</strain>
    </source>
</reference>
<evidence type="ECO:0000313" key="1">
    <source>
        <dbReference type="EMBL" id="RAH65039.1"/>
    </source>
</evidence>
<gene>
    <name evidence="1" type="ORF">BO66DRAFT_219396</name>
</gene>
<name>A0ACD1GUA4_9EURO</name>
<protein>
    <submittedName>
        <fullName evidence="1">Uncharacterized protein</fullName>
    </submittedName>
</protein>
<accession>A0ACD1GUA4</accession>
<dbReference type="EMBL" id="KZ825001">
    <property type="protein sequence ID" value="RAH65039.1"/>
    <property type="molecule type" value="Genomic_DNA"/>
</dbReference>
<dbReference type="Proteomes" id="UP000249661">
    <property type="component" value="Unassembled WGS sequence"/>
</dbReference>
<sequence>MCLGMCIPSRIVHGKTKWNPSRRAASRVRTNSCLLQMLLFLFFLFFLLFLLSNPHTDSIADVMCTPVLVFEIHC</sequence>
<organism evidence="1 2">
    <name type="scientific">Aspergillus aculeatinus CBS 121060</name>
    <dbReference type="NCBI Taxonomy" id="1448322"/>
    <lineage>
        <taxon>Eukaryota</taxon>
        <taxon>Fungi</taxon>
        <taxon>Dikarya</taxon>
        <taxon>Ascomycota</taxon>
        <taxon>Pezizomycotina</taxon>
        <taxon>Eurotiomycetes</taxon>
        <taxon>Eurotiomycetidae</taxon>
        <taxon>Eurotiales</taxon>
        <taxon>Aspergillaceae</taxon>
        <taxon>Aspergillus</taxon>
        <taxon>Aspergillus subgen. Circumdati</taxon>
    </lineage>
</organism>
<keyword evidence="2" id="KW-1185">Reference proteome</keyword>
<proteinExistence type="predicted"/>